<evidence type="ECO:0000313" key="3">
    <source>
        <dbReference type="Proteomes" id="UP000002039"/>
    </source>
</evidence>
<accession>A0ABX2W0L8</accession>
<reference evidence="3" key="1">
    <citation type="journal article" date="2015" name="PLoS Genet.">
        <title>The dynamic genome and transcriptome of the human fungal pathogen Blastomyces and close relative Emmonsia.</title>
        <authorList>
            <person name="Munoz J.F."/>
            <person name="Gauthier G.M."/>
            <person name="Desjardins C.A."/>
            <person name="Gallo J.E."/>
            <person name="Holder J."/>
            <person name="Sullivan T.D."/>
            <person name="Marty A.J."/>
            <person name="Carmen J.C."/>
            <person name="Chen Z."/>
            <person name="Ding L."/>
            <person name="Gujja S."/>
            <person name="Magrini V."/>
            <person name="Misas E."/>
            <person name="Mitreva M."/>
            <person name="Priest M."/>
            <person name="Saif S."/>
            <person name="Whiston E.A."/>
            <person name="Young S."/>
            <person name="Zeng Q."/>
            <person name="Goldman W.E."/>
            <person name="Mardis E.R."/>
            <person name="Taylor J.W."/>
            <person name="McEwen J.G."/>
            <person name="Clay O.K."/>
            <person name="Klein B.S."/>
            <person name="Cuomo C.A."/>
        </authorList>
    </citation>
    <scope>NUCLEOTIDE SEQUENCE [LARGE SCALE GENOMIC DNA]</scope>
    <source>
        <strain evidence="3">ER-3 / ATCC MYA-2586</strain>
    </source>
</reference>
<dbReference type="Proteomes" id="UP000002039">
    <property type="component" value="Unassembled WGS sequence"/>
</dbReference>
<feature type="compositionally biased region" description="Low complexity" evidence="1">
    <location>
        <begin position="1"/>
        <end position="11"/>
    </location>
</feature>
<organism evidence="2 3">
    <name type="scientific">Ajellomyces dermatitidis (strain ER-3 / ATCC MYA-2586)</name>
    <name type="common">Blastomyces dermatitidis</name>
    <dbReference type="NCBI Taxonomy" id="559297"/>
    <lineage>
        <taxon>Eukaryota</taxon>
        <taxon>Fungi</taxon>
        <taxon>Dikarya</taxon>
        <taxon>Ascomycota</taxon>
        <taxon>Pezizomycotina</taxon>
        <taxon>Eurotiomycetes</taxon>
        <taxon>Eurotiomycetidae</taxon>
        <taxon>Onygenales</taxon>
        <taxon>Ajellomycetaceae</taxon>
        <taxon>Blastomyces</taxon>
    </lineage>
</organism>
<name>A0ABX2W0L8_AJEDR</name>
<proteinExistence type="predicted"/>
<gene>
    <name evidence="2" type="ORF">BDCG_17837</name>
</gene>
<keyword evidence="3" id="KW-1185">Reference proteome</keyword>
<sequence>MHTALGPQPQQARRRGRAQTPHTARTETVVEPMVVWAIATGQGHEFYLDSSAESCCDTYCDLPGELLITSSVLPWR</sequence>
<dbReference type="GeneID" id="69032729"/>
<dbReference type="EMBL" id="EQ999984">
    <property type="protein sequence ID" value="OAT02932.1"/>
    <property type="molecule type" value="Genomic_DNA"/>
</dbReference>
<feature type="region of interest" description="Disordered" evidence="1">
    <location>
        <begin position="1"/>
        <end position="26"/>
    </location>
</feature>
<protein>
    <submittedName>
        <fullName evidence="2">Uncharacterized protein</fullName>
    </submittedName>
</protein>
<evidence type="ECO:0000313" key="2">
    <source>
        <dbReference type="EMBL" id="OAT02932.1"/>
    </source>
</evidence>
<dbReference type="RefSeq" id="XP_045282659.1">
    <property type="nucleotide sequence ID" value="XM_045426890.1"/>
</dbReference>
<evidence type="ECO:0000256" key="1">
    <source>
        <dbReference type="SAM" id="MobiDB-lite"/>
    </source>
</evidence>